<evidence type="ECO:0000256" key="1">
    <source>
        <dbReference type="SAM" id="Coils"/>
    </source>
</evidence>
<feature type="coiled-coil region" evidence="1">
    <location>
        <begin position="207"/>
        <end position="279"/>
    </location>
</feature>
<gene>
    <name evidence="2" type="ORF">DCAF_LOCUS7827</name>
</gene>
<dbReference type="PANTHER" id="PTHR35712">
    <property type="entry name" value="MYOSIN HEAVY CHAIN-LIKE PROTEIN"/>
    <property type="match status" value="1"/>
</dbReference>
<keyword evidence="1" id="KW-0175">Coiled coil</keyword>
<name>A0AAV1R8C7_9ROSI</name>
<dbReference type="EMBL" id="CAWUPB010000913">
    <property type="protein sequence ID" value="CAK7330183.1"/>
    <property type="molecule type" value="Genomic_DNA"/>
</dbReference>
<reference evidence="2 3" key="1">
    <citation type="submission" date="2024-01" db="EMBL/GenBank/DDBJ databases">
        <authorList>
            <person name="Waweru B."/>
        </authorList>
    </citation>
    <scope>NUCLEOTIDE SEQUENCE [LARGE SCALE GENOMIC DNA]</scope>
</reference>
<dbReference type="Proteomes" id="UP001314170">
    <property type="component" value="Unassembled WGS sequence"/>
</dbReference>
<feature type="coiled-coil region" evidence="1">
    <location>
        <begin position="142"/>
        <end position="169"/>
    </location>
</feature>
<proteinExistence type="predicted"/>
<evidence type="ECO:0000313" key="2">
    <source>
        <dbReference type="EMBL" id="CAK7330183.1"/>
    </source>
</evidence>
<accession>A0AAV1R8C7</accession>
<dbReference type="PANTHER" id="PTHR35712:SF1">
    <property type="entry name" value="MYOSIN HEAVY CHAIN-LIKE PROTEIN"/>
    <property type="match status" value="1"/>
</dbReference>
<keyword evidence="3" id="KW-1185">Reference proteome</keyword>
<feature type="coiled-coil region" evidence="1">
    <location>
        <begin position="549"/>
        <end position="590"/>
    </location>
</feature>
<comment type="caution">
    <text evidence="2">The sequence shown here is derived from an EMBL/GenBank/DDBJ whole genome shotgun (WGS) entry which is preliminary data.</text>
</comment>
<organism evidence="2 3">
    <name type="scientific">Dovyalis caffra</name>
    <dbReference type="NCBI Taxonomy" id="77055"/>
    <lineage>
        <taxon>Eukaryota</taxon>
        <taxon>Viridiplantae</taxon>
        <taxon>Streptophyta</taxon>
        <taxon>Embryophyta</taxon>
        <taxon>Tracheophyta</taxon>
        <taxon>Spermatophyta</taxon>
        <taxon>Magnoliopsida</taxon>
        <taxon>eudicotyledons</taxon>
        <taxon>Gunneridae</taxon>
        <taxon>Pentapetalae</taxon>
        <taxon>rosids</taxon>
        <taxon>fabids</taxon>
        <taxon>Malpighiales</taxon>
        <taxon>Salicaceae</taxon>
        <taxon>Flacourtieae</taxon>
        <taxon>Dovyalis</taxon>
    </lineage>
</organism>
<protein>
    <submittedName>
        <fullName evidence="2">Uncharacterized protein</fullName>
    </submittedName>
</protein>
<sequence length="671" mass="76410">MLAKSLIYLEEAMIWTMTPEQAAEAAVRAVAEAEAEKVAREVEAAEAYTEAAMKAMKGRMTVLSEFVNAIFLEVSTLWSNLLAVGLLKKWNRSRWPVQEFLFVFSVLGRERDELHKDIEQLCMQQAGPGYLAVATRMHFQRTAGLEQEVDNLKKQLAACSRDNLNLQEELSEAYRIKTQLAELHQAEAAKNMEAEKQVKFFQGCVAAAFAERDNSIMEAEKAKEKEESMSLKFNEIQQSLEIMMLEALNSDVLEQKRLNDALETDLSKQEEQIESFKKVVNKFYEIRQHSLKGFEDTSWDDKCACLLHDSEEMWSYNDASTSKYVSALEEEVERLRNSLDKLQSKLRVGLEIENHLKKEVRELEKKQVLWDKMVMNGIEELRHYHSQHKAQIKSLLGEERSYLKSIIDMAEEKIKQFDVTREQNLEPCRVVKLQENEFRDVHMSADADPALASKCAWGVTVPLGSATEWFLIGAVALQPGAYRSHGAARVDSGRNKLGGRRNDEGSLDIVADKEGNTSKAFAQALQEKVAALLLLSQQEERHLLEGNVSVALQKKTQELQRNLLQVTNEKVKALMELAQLKLEYQQLQEKVGSEVKPEFLADTGERRLSTRETDGKIRNLLKRTYLRRWMGTLDFSGNEAKASLSGEGNFSGKRSNDIDFARLVKLVEFLN</sequence>
<evidence type="ECO:0000313" key="3">
    <source>
        <dbReference type="Proteomes" id="UP001314170"/>
    </source>
</evidence>
<dbReference type="AlphaFoldDB" id="A0AAV1R8C7"/>